<sequence>MPELPEVDIIRQGLAPFVVGARIERVILNRPDLRNVFPPSFATRLEGAEVINISRRAKYLLFTLSNNETLLSHLGMSGNFRFGRPDRQTINIKHGFEKHDHVILELSGTHSPTPFLIYSDPRRFGFMDLSTDPQNCKYLKKLGPEPFGNEFNAVALAKNLAGRRGAIKAALLDQGVVAGLGNIYVCEALYRAGIDPRVRAMDLVTGSRERILQLEALVGHIKDVLGEAIASGGSTLKDYKKVDGSTGYFQHGFKVYGREGETCLAKGCSGTIKRISQSARSSFYCPVCQS</sequence>
<dbReference type="Gene3D" id="1.10.8.50">
    <property type="match status" value="1"/>
</dbReference>
<keyword evidence="12" id="KW-0456">Lyase</keyword>
<keyword evidence="13" id="KW-0511">Multifunctional enzyme</keyword>
<comment type="catalytic activity">
    <reaction evidence="15">
        <text>2'-deoxyribonucleotide-(2'-deoxyribose 5'-phosphate)-2'-deoxyribonucleotide-DNA = a 3'-end 2'-deoxyribonucleotide-(2,3-dehydro-2,3-deoxyribose 5'-phosphate)-DNA + a 5'-end 5'-phospho-2'-deoxyribonucleoside-DNA + H(+)</text>
        <dbReference type="Rhea" id="RHEA:66592"/>
        <dbReference type="Rhea" id="RHEA-COMP:13180"/>
        <dbReference type="Rhea" id="RHEA-COMP:16897"/>
        <dbReference type="Rhea" id="RHEA-COMP:17067"/>
        <dbReference type="ChEBI" id="CHEBI:15378"/>
        <dbReference type="ChEBI" id="CHEBI:136412"/>
        <dbReference type="ChEBI" id="CHEBI:157695"/>
        <dbReference type="ChEBI" id="CHEBI:167181"/>
        <dbReference type="EC" id="4.2.99.18"/>
    </reaction>
</comment>
<dbReference type="SMART" id="SM01232">
    <property type="entry name" value="H2TH"/>
    <property type="match status" value="1"/>
</dbReference>
<evidence type="ECO:0000256" key="1">
    <source>
        <dbReference type="ARBA" id="ARBA00001668"/>
    </source>
</evidence>
<evidence type="ECO:0000256" key="8">
    <source>
        <dbReference type="ARBA" id="ARBA00022801"/>
    </source>
</evidence>
<evidence type="ECO:0000256" key="12">
    <source>
        <dbReference type="ARBA" id="ARBA00023239"/>
    </source>
</evidence>
<dbReference type="Gene3D" id="3.20.190.10">
    <property type="entry name" value="MutM-like, N-terminal"/>
    <property type="match status" value="1"/>
</dbReference>
<keyword evidence="7" id="KW-0863">Zinc-finger</keyword>
<comment type="cofactor">
    <cofactor evidence="2">
        <name>Zn(2+)</name>
        <dbReference type="ChEBI" id="CHEBI:29105"/>
    </cofactor>
</comment>
<dbReference type="NCBIfam" id="TIGR00577">
    <property type="entry name" value="fpg"/>
    <property type="match status" value="1"/>
</dbReference>
<dbReference type="GO" id="GO:0006284">
    <property type="term" value="P:base-excision repair"/>
    <property type="evidence" value="ECO:0007669"/>
    <property type="project" value="InterPro"/>
</dbReference>
<evidence type="ECO:0000256" key="6">
    <source>
        <dbReference type="ARBA" id="ARBA00022763"/>
    </source>
</evidence>
<dbReference type="InterPro" id="IPR015887">
    <property type="entry name" value="DNA_glyclase_Znf_dom_DNA_BS"/>
</dbReference>
<dbReference type="GO" id="GO:0140078">
    <property type="term" value="F:class I DNA-(apurinic or apyrimidinic site) endonuclease activity"/>
    <property type="evidence" value="ECO:0007669"/>
    <property type="project" value="UniProtKB-EC"/>
</dbReference>
<reference evidence="18" key="1">
    <citation type="submission" date="2018-06" db="EMBL/GenBank/DDBJ databases">
        <authorList>
            <person name="Zhirakovskaya E."/>
        </authorList>
    </citation>
    <scope>NUCLEOTIDE SEQUENCE</scope>
</reference>
<dbReference type="AlphaFoldDB" id="A0A3B0U7F7"/>
<evidence type="ECO:0000256" key="15">
    <source>
        <dbReference type="ARBA" id="ARBA00044632"/>
    </source>
</evidence>
<keyword evidence="6" id="KW-0227">DNA damage</keyword>
<keyword evidence="9" id="KW-0862">Zinc</keyword>
<dbReference type="EC" id="3.2.2.23" evidence="18"/>
<dbReference type="NCBIfam" id="NF002211">
    <property type="entry name" value="PRK01103.1"/>
    <property type="match status" value="1"/>
</dbReference>
<keyword evidence="11" id="KW-0234">DNA repair</keyword>
<accession>A0A3B0U7F7</accession>
<dbReference type="PROSITE" id="PS01242">
    <property type="entry name" value="ZF_FPG_1"/>
    <property type="match status" value="1"/>
</dbReference>
<dbReference type="InterPro" id="IPR012319">
    <property type="entry name" value="FPG_cat"/>
</dbReference>
<dbReference type="InterPro" id="IPR015886">
    <property type="entry name" value="H2TH_FPG"/>
</dbReference>
<proteinExistence type="inferred from homology"/>
<evidence type="ECO:0000256" key="3">
    <source>
        <dbReference type="ARBA" id="ARBA00009409"/>
    </source>
</evidence>
<comment type="similarity">
    <text evidence="3">Belongs to the FPG family.</text>
</comment>
<dbReference type="PROSITE" id="PS51068">
    <property type="entry name" value="FPG_CAT"/>
    <property type="match status" value="1"/>
</dbReference>
<dbReference type="Pfam" id="PF06831">
    <property type="entry name" value="H2TH"/>
    <property type="match status" value="1"/>
</dbReference>
<name>A0A3B0U7F7_9ZZZZ</name>
<organism evidence="18">
    <name type="scientific">hydrothermal vent metagenome</name>
    <dbReference type="NCBI Taxonomy" id="652676"/>
    <lineage>
        <taxon>unclassified sequences</taxon>
        <taxon>metagenomes</taxon>
        <taxon>ecological metagenomes</taxon>
    </lineage>
</organism>
<dbReference type="InterPro" id="IPR010979">
    <property type="entry name" value="Ribosomal_uS13-like_H2TH"/>
</dbReference>
<comment type="subunit">
    <text evidence="4">Monomer.</text>
</comment>
<keyword evidence="10" id="KW-0238">DNA-binding</keyword>
<comment type="catalytic activity">
    <reaction evidence="1">
        <text>Hydrolysis of DNA containing ring-opened 7-methylguanine residues, releasing 2,6-diamino-4-hydroxy-5-(N-methyl)formamidopyrimidine.</text>
        <dbReference type="EC" id="3.2.2.23"/>
    </reaction>
</comment>
<dbReference type="PANTHER" id="PTHR22993:SF9">
    <property type="entry name" value="FORMAMIDOPYRIMIDINE-DNA GLYCOSYLASE"/>
    <property type="match status" value="1"/>
</dbReference>
<dbReference type="InterPro" id="IPR035937">
    <property type="entry name" value="FPG_N"/>
</dbReference>
<gene>
    <name evidence="18" type="ORF">MNBD_ALPHA12-605</name>
</gene>
<keyword evidence="5" id="KW-0479">Metal-binding</keyword>
<dbReference type="SMART" id="SM00898">
    <property type="entry name" value="Fapy_DNA_glyco"/>
    <property type="match status" value="1"/>
</dbReference>
<dbReference type="FunFam" id="1.10.8.50:FF:000003">
    <property type="entry name" value="Formamidopyrimidine-DNA glycosylase"/>
    <property type="match status" value="1"/>
</dbReference>
<evidence type="ECO:0000256" key="2">
    <source>
        <dbReference type="ARBA" id="ARBA00001947"/>
    </source>
</evidence>
<evidence type="ECO:0000313" key="18">
    <source>
        <dbReference type="EMBL" id="VAW22442.1"/>
    </source>
</evidence>
<evidence type="ECO:0000256" key="4">
    <source>
        <dbReference type="ARBA" id="ARBA00011245"/>
    </source>
</evidence>
<evidence type="ECO:0000256" key="11">
    <source>
        <dbReference type="ARBA" id="ARBA00023204"/>
    </source>
</evidence>
<dbReference type="GO" id="GO:0008270">
    <property type="term" value="F:zinc ion binding"/>
    <property type="evidence" value="ECO:0007669"/>
    <property type="project" value="UniProtKB-KW"/>
</dbReference>
<dbReference type="GO" id="GO:0003684">
    <property type="term" value="F:damaged DNA binding"/>
    <property type="evidence" value="ECO:0007669"/>
    <property type="project" value="InterPro"/>
</dbReference>
<evidence type="ECO:0000256" key="14">
    <source>
        <dbReference type="ARBA" id="ARBA00023295"/>
    </source>
</evidence>
<evidence type="ECO:0000256" key="10">
    <source>
        <dbReference type="ARBA" id="ARBA00023125"/>
    </source>
</evidence>
<evidence type="ECO:0000259" key="17">
    <source>
        <dbReference type="PROSITE" id="PS51068"/>
    </source>
</evidence>
<feature type="domain" description="Formamidopyrimidine-DNA glycosylase catalytic" evidence="17">
    <location>
        <begin position="2"/>
        <end position="125"/>
    </location>
</feature>
<dbReference type="Pfam" id="PF06827">
    <property type="entry name" value="zf-FPG_IleRS"/>
    <property type="match status" value="1"/>
</dbReference>
<dbReference type="Pfam" id="PF01149">
    <property type="entry name" value="Fapy_DNA_glyco"/>
    <property type="match status" value="1"/>
</dbReference>
<dbReference type="SUPFAM" id="SSF81624">
    <property type="entry name" value="N-terminal domain of MutM-like DNA repair proteins"/>
    <property type="match status" value="1"/>
</dbReference>
<dbReference type="HAMAP" id="MF_00103">
    <property type="entry name" value="Fapy_DNA_glycosyl"/>
    <property type="match status" value="1"/>
</dbReference>
<dbReference type="PANTHER" id="PTHR22993">
    <property type="entry name" value="FORMAMIDOPYRIMIDINE-DNA GLYCOSYLASE"/>
    <property type="match status" value="1"/>
</dbReference>
<dbReference type="GO" id="GO:0034039">
    <property type="term" value="F:8-oxo-7,8-dihydroguanine DNA N-glycosylase activity"/>
    <property type="evidence" value="ECO:0007669"/>
    <property type="project" value="TreeGrafter"/>
</dbReference>
<evidence type="ECO:0000256" key="5">
    <source>
        <dbReference type="ARBA" id="ARBA00022723"/>
    </source>
</evidence>
<evidence type="ECO:0000256" key="13">
    <source>
        <dbReference type="ARBA" id="ARBA00023268"/>
    </source>
</evidence>
<feature type="domain" description="FPG-type" evidence="16">
    <location>
        <begin position="254"/>
        <end position="290"/>
    </location>
</feature>
<keyword evidence="14 18" id="KW-0326">Glycosidase</keyword>
<protein>
    <submittedName>
        <fullName evidence="18">Formamidopyrimidine-DNA glycosylase</fullName>
        <ecNumber evidence="18">3.2.2.23</ecNumber>
    </submittedName>
</protein>
<keyword evidence="8 18" id="KW-0378">Hydrolase</keyword>
<dbReference type="EMBL" id="UOEO01000202">
    <property type="protein sequence ID" value="VAW22442.1"/>
    <property type="molecule type" value="Genomic_DNA"/>
</dbReference>
<dbReference type="SUPFAM" id="SSF57716">
    <property type="entry name" value="Glucocorticoid receptor-like (DNA-binding domain)"/>
    <property type="match status" value="1"/>
</dbReference>
<dbReference type="SUPFAM" id="SSF46946">
    <property type="entry name" value="S13-like H2TH domain"/>
    <property type="match status" value="1"/>
</dbReference>
<dbReference type="InterPro" id="IPR000214">
    <property type="entry name" value="Znf_DNA_glyclase/AP_lyase"/>
</dbReference>
<dbReference type="InterPro" id="IPR010663">
    <property type="entry name" value="Znf_FPG/IleRS"/>
</dbReference>
<evidence type="ECO:0000259" key="16">
    <source>
        <dbReference type="PROSITE" id="PS51066"/>
    </source>
</evidence>
<evidence type="ECO:0000256" key="7">
    <source>
        <dbReference type="ARBA" id="ARBA00022771"/>
    </source>
</evidence>
<evidence type="ECO:0000256" key="9">
    <source>
        <dbReference type="ARBA" id="ARBA00022833"/>
    </source>
</evidence>
<dbReference type="InterPro" id="IPR020629">
    <property type="entry name" value="FPG_Glyclase"/>
</dbReference>
<dbReference type="CDD" id="cd08966">
    <property type="entry name" value="EcFpg-like_N"/>
    <property type="match status" value="1"/>
</dbReference>
<dbReference type="PROSITE" id="PS51066">
    <property type="entry name" value="ZF_FPG_2"/>
    <property type="match status" value="1"/>
</dbReference>